<dbReference type="VEuPathDB" id="MicrosporidiaDB:DI09_57p130"/>
<evidence type="ECO:0000259" key="16">
    <source>
        <dbReference type="Pfam" id="PF02803"/>
    </source>
</evidence>
<evidence type="ECO:0000256" key="4">
    <source>
        <dbReference type="ARBA" id="ARBA00022679"/>
    </source>
</evidence>
<dbReference type="InterPro" id="IPR016039">
    <property type="entry name" value="Thiolase-like"/>
</dbReference>
<evidence type="ECO:0000256" key="8">
    <source>
        <dbReference type="ARBA" id="ARBA00023140"/>
    </source>
</evidence>
<feature type="active site" description="Proton acceptor" evidence="12">
    <location>
        <position position="369"/>
    </location>
</feature>
<dbReference type="GO" id="GO:0005777">
    <property type="term" value="C:peroxisome"/>
    <property type="evidence" value="ECO:0007669"/>
    <property type="project" value="UniProtKB-SubCell"/>
</dbReference>
<dbReference type="FunFam" id="3.40.47.10:FF:000010">
    <property type="entry name" value="Acetyl-CoA acetyltransferase (Thiolase)"/>
    <property type="match status" value="1"/>
</dbReference>
<dbReference type="HOGENOM" id="CLU_031026_1_1_1"/>
<dbReference type="InterPro" id="IPR020613">
    <property type="entry name" value="Thiolase_CS"/>
</dbReference>
<dbReference type="InterPro" id="IPR020615">
    <property type="entry name" value="Thiolase_acyl_enz_int_AS"/>
</dbReference>
<dbReference type="PIRSF" id="PIRSF000429">
    <property type="entry name" value="Ac-CoA_Ac_transf"/>
    <property type="match status" value="1"/>
</dbReference>
<comment type="subcellular location">
    <subcellularLocation>
        <location evidence="1">Peroxisome</location>
    </subcellularLocation>
</comment>
<protein>
    <recommendedName>
        <fullName evidence="10">acetyl-CoA C-acyltransferase</fullName>
        <ecNumber evidence="10">2.3.1.16</ecNumber>
    </recommendedName>
</protein>
<keyword evidence="8" id="KW-0576">Peroxisome</keyword>
<dbReference type="Proteomes" id="UP000029725">
    <property type="component" value="Unassembled WGS sequence"/>
</dbReference>
<keyword evidence="18" id="KW-1185">Reference proteome</keyword>
<keyword evidence="9 13" id="KW-0012">Acyltransferase</keyword>
<evidence type="ECO:0000259" key="15">
    <source>
        <dbReference type="Pfam" id="PF00108"/>
    </source>
</evidence>
<dbReference type="PROSITE" id="PS00098">
    <property type="entry name" value="THIOLASE_1"/>
    <property type="match status" value="1"/>
</dbReference>
<dbReference type="InterPro" id="IPR020616">
    <property type="entry name" value="Thiolase_N"/>
</dbReference>
<dbReference type="EC" id="2.3.1.16" evidence="10"/>
<evidence type="ECO:0000256" key="11">
    <source>
        <dbReference type="ARBA" id="ARBA00047605"/>
    </source>
</evidence>
<evidence type="ECO:0000256" key="5">
    <source>
        <dbReference type="ARBA" id="ARBA00022832"/>
    </source>
</evidence>
<organism evidence="17 18">
    <name type="scientific">Mitosporidium daphniae</name>
    <dbReference type="NCBI Taxonomy" id="1485682"/>
    <lineage>
        <taxon>Eukaryota</taxon>
        <taxon>Fungi</taxon>
        <taxon>Fungi incertae sedis</taxon>
        <taxon>Microsporidia</taxon>
        <taxon>Mitosporidium</taxon>
    </lineage>
</organism>
<keyword evidence="14" id="KW-1133">Transmembrane helix</keyword>
<dbReference type="GO" id="GO:0006635">
    <property type="term" value="P:fatty acid beta-oxidation"/>
    <property type="evidence" value="ECO:0007669"/>
    <property type="project" value="TreeGrafter"/>
</dbReference>
<keyword evidence="6" id="KW-0809">Transit peptide</keyword>
<keyword evidence="14" id="KW-0812">Transmembrane</keyword>
<comment type="caution">
    <text evidence="17">The sequence shown here is derived from an EMBL/GenBank/DDBJ whole genome shotgun (WGS) entry which is preliminary data.</text>
</comment>
<dbReference type="GO" id="GO:0010124">
    <property type="term" value="P:phenylacetate catabolic process"/>
    <property type="evidence" value="ECO:0007669"/>
    <property type="project" value="TreeGrafter"/>
</dbReference>
<evidence type="ECO:0000256" key="10">
    <source>
        <dbReference type="ARBA" id="ARBA00024073"/>
    </source>
</evidence>
<dbReference type="PANTHER" id="PTHR43853">
    <property type="entry name" value="3-KETOACYL-COA THIOLASE, PEROXISOMAL"/>
    <property type="match status" value="1"/>
</dbReference>
<dbReference type="Gene3D" id="3.40.47.10">
    <property type="match status" value="2"/>
</dbReference>
<keyword evidence="14" id="KW-0472">Membrane</keyword>
<gene>
    <name evidence="17" type="ORF">DI09_57p130</name>
</gene>
<reference evidence="17 18" key="1">
    <citation type="submission" date="2014-04" db="EMBL/GenBank/DDBJ databases">
        <title>A new species of microsporidia sheds light on the evolution of extreme parasitism.</title>
        <authorList>
            <person name="Haag K.L."/>
            <person name="James T.Y."/>
            <person name="Larsson R."/>
            <person name="Schaer T.M."/>
            <person name="Refardt D."/>
            <person name="Pombert J.-F."/>
            <person name="Ebert D."/>
        </authorList>
    </citation>
    <scope>NUCLEOTIDE SEQUENCE [LARGE SCALE GENOMIC DNA]</scope>
    <source>
        <strain evidence="17 18">UGP3</strain>
        <tissue evidence="17">Spores</tissue>
    </source>
</reference>
<feature type="domain" description="Thiolase N-terminal" evidence="15">
    <location>
        <begin position="9"/>
        <end position="252"/>
    </location>
</feature>
<dbReference type="EMBL" id="JMKJ01000532">
    <property type="protein sequence ID" value="KGG50758.1"/>
    <property type="molecule type" value="Genomic_DNA"/>
</dbReference>
<dbReference type="NCBIfam" id="TIGR01930">
    <property type="entry name" value="AcCoA-C-Actrans"/>
    <property type="match status" value="1"/>
</dbReference>
<dbReference type="CDD" id="cd00751">
    <property type="entry name" value="thiolase"/>
    <property type="match status" value="1"/>
</dbReference>
<evidence type="ECO:0000313" key="17">
    <source>
        <dbReference type="EMBL" id="KGG50758.1"/>
    </source>
</evidence>
<dbReference type="RefSeq" id="XP_013237185.1">
    <property type="nucleotide sequence ID" value="XM_013381731.1"/>
</dbReference>
<evidence type="ECO:0000256" key="2">
    <source>
        <dbReference type="ARBA" id="ARBA00004872"/>
    </source>
</evidence>
<feature type="active site" description="Acyl-thioester intermediate" evidence="12">
    <location>
        <position position="94"/>
    </location>
</feature>
<comment type="pathway">
    <text evidence="2">Lipid metabolism; fatty acid metabolism.</text>
</comment>
<evidence type="ECO:0000256" key="12">
    <source>
        <dbReference type="PIRSR" id="PIRSR000429-1"/>
    </source>
</evidence>
<evidence type="ECO:0000256" key="3">
    <source>
        <dbReference type="ARBA" id="ARBA00010982"/>
    </source>
</evidence>
<feature type="active site" description="Proton acceptor" evidence="12">
    <location>
        <position position="339"/>
    </location>
</feature>
<dbReference type="GO" id="GO:0003988">
    <property type="term" value="F:acetyl-CoA C-acyltransferase activity"/>
    <property type="evidence" value="ECO:0007669"/>
    <property type="project" value="UniProtKB-EC"/>
</dbReference>
<evidence type="ECO:0000313" key="18">
    <source>
        <dbReference type="Proteomes" id="UP000029725"/>
    </source>
</evidence>
<evidence type="ECO:0000256" key="6">
    <source>
        <dbReference type="ARBA" id="ARBA00022946"/>
    </source>
</evidence>
<keyword evidence="5" id="KW-0276">Fatty acid metabolism</keyword>
<name>A0A098VNY8_9MICR</name>
<keyword evidence="4 13" id="KW-0808">Transferase</keyword>
<evidence type="ECO:0000256" key="14">
    <source>
        <dbReference type="SAM" id="Phobius"/>
    </source>
</evidence>
<keyword evidence="7" id="KW-0443">Lipid metabolism</keyword>
<sequence length="389" mass="40604">MPIASDNDVVICGAVRTPLQRAYKGKFKELHPEDLLAAALKGLVRKTGINPNAIQDIAVGTVLTPGGGATAARMAAFSAGFPETCSIMTVNRQCSSGLQAIAAIASSITSGQIDIGIGAGMESMSRNYGDFSSLSFSTDVMNSCDQASDCLMPMGETAEIVAESFGVDRQAQDRFSLCSHQKAARAQQQGLFAEEIIPIDNVTDDDGIRLQATIESLSALKPAFRPPPLGTATAGNSSQITDGAAAVLLARRSTARALGLVILARFCSYAVVGVPPRVMGVGPAYAIPVAVKRASLTLQDIGIFEINEAFASQILYCIRELKIDPERVNPKGGAIAFGHPLGATGARQMATLLPEMRRQGARYGVISMCIGTGMGAAAVIALEPATSRL</sequence>
<evidence type="ECO:0000256" key="1">
    <source>
        <dbReference type="ARBA" id="ARBA00004275"/>
    </source>
</evidence>
<evidence type="ECO:0000256" key="13">
    <source>
        <dbReference type="RuleBase" id="RU003557"/>
    </source>
</evidence>
<comment type="similarity">
    <text evidence="3 13">Belongs to the thiolase-like superfamily. Thiolase family.</text>
</comment>
<evidence type="ECO:0000256" key="9">
    <source>
        <dbReference type="ARBA" id="ARBA00023315"/>
    </source>
</evidence>
<dbReference type="Pfam" id="PF02803">
    <property type="entry name" value="Thiolase_C"/>
    <property type="match status" value="1"/>
</dbReference>
<comment type="catalytic activity">
    <reaction evidence="11">
        <text>an acyl-CoA + acetyl-CoA = a 3-oxoacyl-CoA + CoA</text>
        <dbReference type="Rhea" id="RHEA:21564"/>
        <dbReference type="ChEBI" id="CHEBI:57287"/>
        <dbReference type="ChEBI" id="CHEBI:57288"/>
        <dbReference type="ChEBI" id="CHEBI:58342"/>
        <dbReference type="ChEBI" id="CHEBI:90726"/>
        <dbReference type="EC" id="2.3.1.16"/>
    </reaction>
</comment>
<dbReference type="PROSITE" id="PS00737">
    <property type="entry name" value="THIOLASE_2"/>
    <property type="match status" value="1"/>
</dbReference>
<dbReference type="InterPro" id="IPR002155">
    <property type="entry name" value="Thiolase"/>
</dbReference>
<dbReference type="InterPro" id="IPR020610">
    <property type="entry name" value="Thiolase_AS"/>
</dbReference>
<accession>A0A098VNY8</accession>
<dbReference type="PANTHER" id="PTHR43853:SF8">
    <property type="entry name" value="3-KETOACYL-COA THIOLASE, PEROXISOMAL"/>
    <property type="match status" value="1"/>
</dbReference>
<feature type="transmembrane region" description="Helical" evidence="14">
    <location>
        <begin position="363"/>
        <end position="382"/>
    </location>
</feature>
<dbReference type="InterPro" id="IPR050215">
    <property type="entry name" value="Thiolase-like_sf_Thiolase"/>
</dbReference>
<dbReference type="InterPro" id="IPR020617">
    <property type="entry name" value="Thiolase_C"/>
</dbReference>
<dbReference type="PROSITE" id="PS00099">
    <property type="entry name" value="THIOLASE_3"/>
    <property type="match status" value="1"/>
</dbReference>
<dbReference type="SUPFAM" id="SSF53901">
    <property type="entry name" value="Thiolase-like"/>
    <property type="match status" value="2"/>
</dbReference>
<feature type="domain" description="Thiolase C-terminal" evidence="16">
    <location>
        <begin position="262"/>
        <end position="380"/>
    </location>
</feature>
<dbReference type="Pfam" id="PF00108">
    <property type="entry name" value="Thiolase_N"/>
    <property type="match status" value="1"/>
</dbReference>
<dbReference type="OrthoDB" id="5404651at2759"/>
<evidence type="ECO:0000256" key="7">
    <source>
        <dbReference type="ARBA" id="ARBA00023098"/>
    </source>
</evidence>
<dbReference type="AlphaFoldDB" id="A0A098VNY8"/>
<dbReference type="GeneID" id="25260357"/>
<proteinExistence type="inferred from homology"/>